<sequence>MKQKKSTNDYTYDSNGEKETVKLIADAYSSGFVSLDIERKPLTDQKKS</sequence>
<evidence type="ECO:0000313" key="1">
    <source>
        <dbReference type="EMBL" id="MDA7027217.1"/>
    </source>
</evidence>
<organism evidence="1 2">
    <name type="scientific">Bacillus changyiensis</name>
    <dbReference type="NCBI Taxonomy" id="3004103"/>
    <lineage>
        <taxon>Bacteria</taxon>
        <taxon>Bacillati</taxon>
        <taxon>Bacillota</taxon>
        <taxon>Bacilli</taxon>
        <taxon>Bacillales</taxon>
        <taxon>Bacillaceae</taxon>
        <taxon>Bacillus</taxon>
    </lineage>
</organism>
<proteinExistence type="predicted"/>
<accession>A0ABT4X7B1</accession>
<dbReference type="Proteomes" id="UP001211894">
    <property type="component" value="Unassembled WGS sequence"/>
</dbReference>
<protein>
    <submittedName>
        <fullName evidence="1">Uncharacterized protein</fullName>
    </submittedName>
</protein>
<name>A0ABT4X7B1_9BACI</name>
<dbReference type="EMBL" id="JAQKAB010000007">
    <property type="protein sequence ID" value="MDA7027217.1"/>
    <property type="molecule type" value="Genomic_DNA"/>
</dbReference>
<keyword evidence="2" id="KW-1185">Reference proteome</keyword>
<gene>
    <name evidence="1" type="ORF">PJ311_11410</name>
</gene>
<dbReference type="RefSeq" id="WP_271341063.1">
    <property type="nucleotide sequence ID" value="NZ_JAQKAB010000007.1"/>
</dbReference>
<evidence type="ECO:0000313" key="2">
    <source>
        <dbReference type="Proteomes" id="UP001211894"/>
    </source>
</evidence>
<reference evidence="1 2" key="1">
    <citation type="submission" date="2023-01" db="EMBL/GenBank/DDBJ databases">
        <title>Bacillus changyiensis sp. nov., isolated from a coastal deposit.</title>
        <authorList>
            <person name="Xiao G."/>
            <person name="Lai Q."/>
            <person name="Hu Z."/>
            <person name="Shao Z."/>
        </authorList>
    </citation>
    <scope>NUCLEOTIDE SEQUENCE [LARGE SCALE GENOMIC DNA]</scope>
    <source>
        <strain evidence="1 2">CLL-7-23</strain>
    </source>
</reference>
<comment type="caution">
    <text evidence="1">The sequence shown here is derived from an EMBL/GenBank/DDBJ whole genome shotgun (WGS) entry which is preliminary data.</text>
</comment>